<gene>
    <name evidence="1" type="ORF">H6F41_01330</name>
</gene>
<organism evidence="1 2">
    <name type="scientific">Pseudanabaena mucicola FACHB-723</name>
    <dbReference type="NCBI Taxonomy" id="2692860"/>
    <lineage>
        <taxon>Bacteria</taxon>
        <taxon>Bacillati</taxon>
        <taxon>Cyanobacteriota</taxon>
        <taxon>Cyanophyceae</taxon>
        <taxon>Pseudanabaenales</taxon>
        <taxon>Pseudanabaenaceae</taxon>
        <taxon>Pseudanabaena</taxon>
    </lineage>
</organism>
<protein>
    <submittedName>
        <fullName evidence="1">Uncharacterized protein</fullName>
    </submittedName>
</protein>
<accession>A0ABR7ZSS1</accession>
<dbReference type="EMBL" id="JACJQB010000001">
    <property type="protein sequence ID" value="MBD2186782.1"/>
    <property type="molecule type" value="Genomic_DNA"/>
</dbReference>
<dbReference type="Proteomes" id="UP000642094">
    <property type="component" value="Unassembled WGS sequence"/>
</dbReference>
<evidence type="ECO:0000313" key="1">
    <source>
        <dbReference type="EMBL" id="MBD2186782.1"/>
    </source>
</evidence>
<proteinExistence type="predicted"/>
<keyword evidence="2" id="KW-1185">Reference proteome</keyword>
<reference evidence="1 2" key="1">
    <citation type="journal article" date="2020" name="ISME J.">
        <title>Comparative genomics reveals insights into cyanobacterial evolution and habitat adaptation.</title>
        <authorList>
            <person name="Chen M.Y."/>
            <person name="Teng W.K."/>
            <person name="Zhao L."/>
            <person name="Hu C.X."/>
            <person name="Zhou Y.K."/>
            <person name="Han B.P."/>
            <person name="Song L.R."/>
            <person name="Shu W.S."/>
        </authorList>
    </citation>
    <scope>NUCLEOTIDE SEQUENCE [LARGE SCALE GENOMIC DNA]</scope>
    <source>
        <strain evidence="1 2">FACHB-723</strain>
    </source>
</reference>
<sequence>MQTLTKNIKQQKGNNYDDCLTFKEVDFKEVDAHPIFEDVIENYEPKDYLHPNYRHWAWLPKPN</sequence>
<comment type="caution">
    <text evidence="1">The sequence shown here is derived from an EMBL/GenBank/DDBJ whole genome shotgun (WGS) entry which is preliminary data.</text>
</comment>
<name>A0ABR7ZSS1_9CYAN</name>
<dbReference type="RefSeq" id="WP_190401650.1">
    <property type="nucleotide sequence ID" value="NZ_JACJQB010000001.1"/>
</dbReference>
<evidence type="ECO:0000313" key="2">
    <source>
        <dbReference type="Proteomes" id="UP000642094"/>
    </source>
</evidence>